<dbReference type="EMBL" id="RPFW01000007">
    <property type="protein sequence ID" value="TVZ01177.1"/>
    <property type="molecule type" value="Genomic_DNA"/>
</dbReference>
<dbReference type="OrthoDB" id="5173234at2"/>
<dbReference type="InterPro" id="IPR044053">
    <property type="entry name" value="AsaB-like"/>
</dbReference>
<organism evidence="1 2">
    <name type="scientific">Trebonia kvetii</name>
    <dbReference type="NCBI Taxonomy" id="2480626"/>
    <lineage>
        <taxon>Bacteria</taxon>
        <taxon>Bacillati</taxon>
        <taxon>Actinomycetota</taxon>
        <taxon>Actinomycetes</taxon>
        <taxon>Streptosporangiales</taxon>
        <taxon>Treboniaceae</taxon>
        <taxon>Trebonia</taxon>
    </lineage>
</organism>
<accession>A0A6P2BR84</accession>
<dbReference type="NCBIfam" id="NF041278">
    <property type="entry name" value="CmcJ_NvfI_EfuI"/>
    <property type="match status" value="1"/>
</dbReference>
<keyword evidence="2" id="KW-1185">Reference proteome</keyword>
<dbReference type="PANTHER" id="PTHR34598">
    <property type="entry name" value="BLL6449 PROTEIN"/>
    <property type="match status" value="1"/>
</dbReference>
<gene>
    <name evidence="1" type="ORF">EAS64_33375</name>
</gene>
<name>A0A6P2BR84_9ACTN</name>
<evidence type="ECO:0008006" key="3">
    <source>
        <dbReference type="Google" id="ProtNLM"/>
    </source>
</evidence>
<dbReference type="PANTHER" id="PTHR34598:SF3">
    <property type="entry name" value="OXIDOREDUCTASE AN1597"/>
    <property type="match status" value="1"/>
</dbReference>
<sequence length="272" mass="30169">MDGVTATLNYLRPGSRRNRLYVAPGGHLTTTEYAPTTVTIGNGRPYVADFGLDRSGFTLLRHRSAVADLGDQAQLDTAYTAEVLDLVKQAMGADEVVPIGWVIRRANRPLDGAQPPASDVHVDMHPGRAHGRMSAASPRGEPYRRAVMTSLWRAFSPPPQDWPLALLDYRSVDDAEGEPNLLLFVDRLPDPDNVPDIEDPDSMPAGSIFAHQPGHRWWFFPDLSADEALLFKLHDSDHSVAWRAPHTAFEAPYAAQANPRESVEFRTIAFFY</sequence>
<dbReference type="GO" id="GO:0016491">
    <property type="term" value="F:oxidoreductase activity"/>
    <property type="evidence" value="ECO:0007669"/>
    <property type="project" value="InterPro"/>
</dbReference>
<dbReference type="AlphaFoldDB" id="A0A6P2BR84"/>
<evidence type="ECO:0000313" key="2">
    <source>
        <dbReference type="Proteomes" id="UP000460272"/>
    </source>
</evidence>
<evidence type="ECO:0000313" key="1">
    <source>
        <dbReference type="EMBL" id="TVZ01177.1"/>
    </source>
</evidence>
<proteinExistence type="predicted"/>
<reference evidence="1 2" key="1">
    <citation type="submission" date="2018-11" db="EMBL/GenBank/DDBJ databases">
        <title>Trebonia kvetii gen.nov., sp.nov., a novel acidophilic actinobacterium, and proposal of the new actinobacterial family Treboniaceae fam. nov.</title>
        <authorList>
            <person name="Rapoport D."/>
            <person name="Sagova-Mareckova M."/>
            <person name="Sedlacek I."/>
            <person name="Provaznik J."/>
            <person name="Kralova S."/>
            <person name="Pavlinic D."/>
            <person name="Benes V."/>
            <person name="Kopecky J."/>
        </authorList>
    </citation>
    <scope>NUCLEOTIDE SEQUENCE [LARGE SCALE GENOMIC DNA]</scope>
    <source>
        <strain evidence="1 2">15Tr583</strain>
    </source>
</reference>
<dbReference type="RefSeq" id="WP_145859535.1">
    <property type="nucleotide sequence ID" value="NZ_RPFW01000007.1"/>
</dbReference>
<dbReference type="Proteomes" id="UP000460272">
    <property type="component" value="Unassembled WGS sequence"/>
</dbReference>
<protein>
    <recommendedName>
        <fullName evidence="3">Methyltransferase</fullName>
    </recommendedName>
</protein>
<comment type="caution">
    <text evidence="1">The sequence shown here is derived from an EMBL/GenBank/DDBJ whole genome shotgun (WGS) entry which is preliminary data.</text>
</comment>